<feature type="transmembrane region" description="Helical" evidence="1">
    <location>
        <begin position="107"/>
        <end position="128"/>
    </location>
</feature>
<comment type="caution">
    <text evidence="2">The sequence shown here is derived from an EMBL/GenBank/DDBJ whole genome shotgun (WGS) entry which is preliminary data.</text>
</comment>
<dbReference type="AlphaFoldDB" id="A0A6I4NUP5"/>
<gene>
    <name evidence="2" type="ORF">GB864_06390</name>
</gene>
<keyword evidence="1" id="KW-1133">Transmembrane helix</keyword>
<keyword evidence="1" id="KW-0472">Membrane</keyword>
<protein>
    <submittedName>
        <fullName evidence="2">Uncharacterized protein</fullName>
    </submittedName>
</protein>
<dbReference type="EMBL" id="WSTA01000021">
    <property type="protein sequence ID" value="MWB98176.1"/>
    <property type="molecule type" value="Genomic_DNA"/>
</dbReference>
<feature type="transmembrane region" description="Helical" evidence="1">
    <location>
        <begin position="70"/>
        <end position="95"/>
    </location>
</feature>
<dbReference type="Proteomes" id="UP000438182">
    <property type="component" value="Unassembled WGS sequence"/>
</dbReference>
<proteinExistence type="predicted"/>
<feature type="transmembrane region" description="Helical" evidence="1">
    <location>
        <begin position="38"/>
        <end position="58"/>
    </location>
</feature>
<evidence type="ECO:0000256" key="1">
    <source>
        <dbReference type="SAM" id="Phobius"/>
    </source>
</evidence>
<sequence>MPTGTIDPQPLGRTSWTVLIALAVLCLLAGIQPLMGTAVAWFPYVAVPAAIGLPFLLPALRPVPVGETTWLLWAVDLVAVAVLLVTAWVLLRAAVRKRPFPRPARAFGRALGVTVLAVMAANLVRGVAYSFVLHADLGTFLGTTAANLVFSALFGAAFGILVGIAVAIAAATARRPAVDDSPAPVSAGTPAPANVG</sequence>
<evidence type="ECO:0000313" key="2">
    <source>
        <dbReference type="EMBL" id="MWB98176.1"/>
    </source>
</evidence>
<organism evidence="2 3">
    <name type="scientific">Agromyces seonyuensis</name>
    <dbReference type="NCBI Taxonomy" id="2662446"/>
    <lineage>
        <taxon>Bacteria</taxon>
        <taxon>Bacillati</taxon>
        <taxon>Actinomycetota</taxon>
        <taxon>Actinomycetes</taxon>
        <taxon>Micrococcales</taxon>
        <taxon>Microbacteriaceae</taxon>
        <taxon>Agromyces</taxon>
    </lineage>
</organism>
<keyword evidence="1" id="KW-0812">Transmembrane</keyword>
<reference evidence="2 3" key="1">
    <citation type="submission" date="2019-12" db="EMBL/GenBank/DDBJ databases">
        <authorList>
            <person name="Kim Y.S."/>
        </authorList>
    </citation>
    <scope>NUCLEOTIDE SEQUENCE [LARGE SCALE GENOMIC DNA]</scope>
    <source>
        <strain evidence="2 3">MMS17-SY077</strain>
    </source>
</reference>
<evidence type="ECO:0000313" key="3">
    <source>
        <dbReference type="Proteomes" id="UP000438182"/>
    </source>
</evidence>
<keyword evidence="3" id="KW-1185">Reference proteome</keyword>
<accession>A0A6I4NUP5</accession>
<feature type="transmembrane region" description="Helical" evidence="1">
    <location>
        <begin position="14"/>
        <end position="31"/>
    </location>
</feature>
<name>A0A6I4NUP5_9MICO</name>
<feature type="transmembrane region" description="Helical" evidence="1">
    <location>
        <begin position="148"/>
        <end position="171"/>
    </location>
</feature>
<dbReference type="RefSeq" id="WP_160423519.1">
    <property type="nucleotide sequence ID" value="NZ_WSTA01000021.1"/>
</dbReference>